<dbReference type="PROSITE" id="PS00356">
    <property type="entry name" value="HTH_LACI_1"/>
    <property type="match status" value="1"/>
</dbReference>
<feature type="non-terminal residue" evidence="5">
    <location>
        <position position="48"/>
    </location>
</feature>
<organism evidence="5">
    <name type="scientific">Mariniphaga anaerophila</name>
    <dbReference type="NCBI Taxonomy" id="1484053"/>
    <lineage>
        <taxon>Bacteria</taxon>
        <taxon>Pseudomonadati</taxon>
        <taxon>Bacteroidota</taxon>
        <taxon>Bacteroidia</taxon>
        <taxon>Marinilabiliales</taxon>
        <taxon>Prolixibacteraceae</taxon>
        <taxon>Mariniphaga</taxon>
    </lineage>
</organism>
<evidence type="ECO:0000256" key="1">
    <source>
        <dbReference type="ARBA" id="ARBA00023015"/>
    </source>
</evidence>
<name>A0A831LSL1_9BACT</name>
<keyword evidence="3" id="KW-0804">Transcription</keyword>
<evidence type="ECO:0000256" key="3">
    <source>
        <dbReference type="ARBA" id="ARBA00023163"/>
    </source>
</evidence>
<dbReference type="InterPro" id="IPR010982">
    <property type="entry name" value="Lambda_DNA-bd_dom_sf"/>
</dbReference>
<feature type="domain" description="HTH lacI-type" evidence="4">
    <location>
        <begin position="7"/>
        <end position="48"/>
    </location>
</feature>
<dbReference type="SUPFAM" id="SSF47413">
    <property type="entry name" value="lambda repressor-like DNA-binding domains"/>
    <property type="match status" value="1"/>
</dbReference>
<dbReference type="GO" id="GO:0003700">
    <property type="term" value="F:DNA-binding transcription factor activity"/>
    <property type="evidence" value="ECO:0007669"/>
    <property type="project" value="TreeGrafter"/>
</dbReference>
<dbReference type="InterPro" id="IPR000843">
    <property type="entry name" value="HTH_LacI"/>
</dbReference>
<accession>A0A831LSL1</accession>
<sequence length="48" mass="5507">MERTKKVTIQDVARYANVSVGTIDRVIHNRGKVSPEKRKKVEDAIEKL</sequence>
<dbReference type="GO" id="GO:0000976">
    <property type="term" value="F:transcription cis-regulatory region binding"/>
    <property type="evidence" value="ECO:0007669"/>
    <property type="project" value="TreeGrafter"/>
</dbReference>
<dbReference type="PANTHER" id="PTHR30146:SF144">
    <property type="entry name" value="LACI-FAMILY TRANSCRIPTION REGULATOR"/>
    <property type="match status" value="1"/>
</dbReference>
<proteinExistence type="predicted"/>
<reference evidence="5" key="1">
    <citation type="journal article" date="2020" name="mSystems">
        <title>Genome- and Community-Level Interaction Insights into Carbon Utilization and Element Cycling Functions of Hydrothermarchaeota in Hydrothermal Sediment.</title>
        <authorList>
            <person name="Zhou Z."/>
            <person name="Liu Y."/>
            <person name="Xu W."/>
            <person name="Pan J."/>
            <person name="Luo Z.H."/>
            <person name="Li M."/>
        </authorList>
    </citation>
    <scope>NUCLEOTIDE SEQUENCE [LARGE SCALE GENOMIC DNA]</scope>
    <source>
        <strain evidence="5">SpSt-1217</strain>
    </source>
</reference>
<evidence type="ECO:0000259" key="4">
    <source>
        <dbReference type="PROSITE" id="PS50932"/>
    </source>
</evidence>
<dbReference type="EMBL" id="DSDK01000604">
    <property type="protein sequence ID" value="HDR52127.1"/>
    <property type="molecule type" value="Genomic_DNA"/>
</dbReference>
<dbReference type="Pfam" id="PF00356">
    <property type="entry name" value="LacI"/>
    <property type="match status" value="1"/>
</dbReference>
<dbReference type="PANTHER" id="PTHR30146">
    <property type="entry name" value="LACI-RELATED TRANSCRIPTIONAL REPRESSOR"/>
    <property type="match status" value="1"/>
</dbReference>
<dbReference type="AlphaFoldDB" id="A0A831LSL1"/>
<dbReference type="Proteomes" id="UP000886047">
    <property type="component" value="Unassembled WGS sequence"/>
</dbReference>
<dbReference type="SMART" id="SM00354">
    <property type="entry name" value="HTH_LACI"/>
    <property type="match status" value="1"/>
</dbReference>
<evidence type="ECO:0000256" key="2">
    <source>
        <dbReference type="ARBA" id="ARBA00023125"/>
    </source>
</evidence>
<protein>
    <submittedName>
        <fullName evidence="5">LacI family transcriptional regulator</fullName>
    </submittedName>
</protein>
<keyword evidence="1" id="KW-0805">Transcription regulation</keyword>
<dbReference type="CDD" id="cd01392">
    <property type="entry name" value="HTH_LacI"/>
    <property type="match status" value="1"/>
</dbReference>
<dbReference type="Gene3D" id="1.10.260.40">
    <property type="entry name" value="lambda repressor-like DNA-binding domains"/>
    <property type="match status" value="1"/>
</dbReference>
<comment type="caution">
    <text evidence="5">The sequence shown here is derived from an EMBL/GenBank/DDBJ whole genome shotgun (WGS) entry which is preliminary data.</text>
</comment>
<keyword evidence="2" id="KW-0238">DNA-binding</keyword>
<evidence type="ECO:0000313" key="5">
    <source>
        <dbReference type="EMBL" id="HDR52127.1"/>
    </source>
</evidence>
<gene>
    <name evidence="5" type="ORF">ENN90_11005</name>
</gene>
<dbReference type="PROSITE" id="PS50932">
    <property type="entry name" value="HTH_LACI_2"/>
    <property type="match status" value="1"/>
</dbReference>